<evidence type="ECO:0000259" key="7">
    <source>
        <dbReference type="Pfam" id="PF00562"/>
    </source>
</evidence>
<dbReference type="InterPro" id="IPR037033">
    <property type="entry name" value="DNA-dir_RNAP_su2_hyb_sf"/>
</dbReference>
<dbReference type="GO" id="GO:0032549">
    <property type="term" value="F:ribonucleoside binding"/>
    <property type="evidence" value="ECO:0007669"/>
    <property type="project" value="InterPro"/>
</dbReference>
<dbReference type="GO" id="GO:0003677">
    <property type="term" value="F:DNA binding"/>
    <property type="evidence" value="ECO:0007669"/>
    <property type="project" value="InterPro"/>
</dbReference>
<dbReference type="EC" id="2.7.7.6" evidence="2"/>
<dbReference type="GO" id="GO:0006351">
    <property type="term" value="P:DNA-templated transcription"/>
    <property type="evidence" value="ECO:0007669"/>
    <property type="project" value="InterPro"/>
</dbReference>
<protein>
    <recommendedName>
        <fullName evidence="2">DNA-directed RNA polymerase</fullName>
        <ecNumber evidence="2">2.7.7.6</ecNumber>
    </recommendedName>
</protein>
<reference evidence="8 9" key="1">
    <citation type="journal article" date="2018" name="PLoS Genet.">
        <title>Population sequencing reveals clonal diversity and ancestral inbreeding in the grapevine cultivar Chardonnay.</title>
        <authorList>
            <person name="Roach M.J."/>
            <person name="Johnson D.L."/>
            <person name="Bohlmann J."/>
            <person name="van Vuuren H.J."/>
            <person name="Jones S.J."/>
            <person name="Pretorius I.S."/>
            <person name="Schmidt S.A."/>
            <person name="Borneman A.R."/>
        </authorList>
    </citation>
    <scope>NUCLEOTIDE SEQUENCE [LARGE SCALE GENOMIC DNA]</scope>
    <source>
        <strain evidence="9">cv. Chardonnay</strain>
        <tissue evidence="8">Leaf</tissue>
    </source>
</reference>
<dbReference type="AlphaFoldDB" id="A0A438IJR3"/>
<evidence type="ECO:0000313" key="8">
    <source>
        <dbReference type="EMBL" id="RVW96959.1"/>
    </source>
</evidence>
<dbReference type="InterPro" id="IPR007121">
    <property type="entry name" value="RNA_pol_bsu_CS"/>
</dbReference>
<dbReference type="PROSITE" id="PS01166">
    <property type="entry name" value="RNA_POL_BETA"/>
    <property type="match status" value="1"/>
</dbReference>
<keyword evidence="3 8" id="KW-0240">DNA-directed RNA polymerase</keyword>
<evidence type="ECO:0000256" key="3">
    <source>
        <dbReference type="ARBA" id="ARBA00022478"/>
    </source>
</evidence>
<comment type="caution">
    <text evidence="8">The sequence shown here is derived from an EMBL/GenBank/DDBJ whole genome shotgun (WGS) entry which is preliminary data.</text>
</comment>
<evidence type="ECO:0000256" key="1">
    <source>
        <dbReference type="ARBA" id="ARBA00006835"/>
    </source>
</evidence>
<gene>
    <name evidence="8" type="primary">NRPC2_1</name>
    <name evidence="8" type="ORF">CK203_032319</name>
</gene>
<dbReference type="GO" id="GO:0000428">
    <property type="term" value="C:DNA-directed RNA polymerase complex"/>
    <property type="evidence" value="ECO:0007669"/>
    <property type="project" value="UniProtKB-KW"/>
</dbReference>
<dbReference type="Pfam" id="PF00562">
    <property type="entry name" value="RNA_pol_Rpb2_6"/>
    <property type="match status" value="1"/>
</dbReference>
<name>A0A438IJR3_VITVI</name>
<dbReference type="InterPro" id="IPR015712">
    <property type="entry name" value="DNA-dir_RNA_pol_su2"/>
</dbReference>
<dbReference type="GO" id="GO:0003899">
    <property type="term" value="F:DNA-directed RNA polymerase activity"/>
    <property type="evidence" value="ECO:0007669"/>
    <property type="project" value="UniProtKB-EC"/>
</dbReference>
<dbReference type="InterPro" id="IPR007120">
    <property type="entry name" value="DNA-dir_RNAP_su2_dom"/>
</dbReference>
<dbReference type="EMBL" id="QGNW01000104">
    <property type="protein sequence ID" value="RVW96959.1"/>
    <property type="molecule type" value="Genomic_DNA"/>
</dbReference>
<evidence type="ECO:0000313" key="9">
    <source>
        <dbReference type="Proteomes" id="UP000288805"/>
    </source>
</evidence>
<organism evidence="8 9">
    <name type="scientific">Vitis vinifera</name>
    <name type="common">Grape</name>
    <dbReference type="NCBI Taxonomy" id="29760"/>
    <lineage>
        <taxon>Eukaryota</taxon>
        <taxon>Viridiplantae</taxon>
        <taxon>Streptophyta</taxon>
        <taxon>Embryophyta</taxon>
        <taxon>Tracheophyta</taxon>
        <taxon>Spermatophyta</taxon>
        <taxon>Magnoliopsida</taxon>
        <taxon>eudicotyledons</taxon>
        <taxon>Gunneridae</taxon>
        <taxon>Pentapetalae</taxon>
        <taxon>rosids</taxon>
        <taxon>Vitales</taxon>
        <taxon>Vitaceae</taxon>
        <taxon>Viteae</taxon>
        <taxon>Vitis</taxon>
    </lineage>
</organism>
<keyword evidence="6" id="KW-0804">Transcription</keyword>
<dbReference type="Gene3D" id="2.40.270.10">
    <property type="entry name" value="DNA-directed RNA polymerase, subunit 2, domain 6"/>
    <property type="match status" value="2"/>
</dbReference>
<comment type="similarity">
    <text evidence="1">Belongs to the RNA polymerase beta chain family.</text>
</comment>
<evidence type="ECO:0000256" key="6">
    <source>
        <dbReference type="ARBA" id="ARBA00023163"/>
    </source>
</evidence>
<proteinExistence type="inferred from homology"/>
<feature type="domain" description="DNA-directed RNA polymerase subunit 2 hybrid-binding" evidence="7">
    <location>
        <begin position="230"/>
        <end position="464"/>
    </location>
</feature>
<evidence type="ECO:0000256" key="2">
    <source>
        <dbReference type="ARBA" id="ARBA00012418"/>
    </source>
</evidence>
<dbReference type="Proteomes" id="UP000288805">
    <property type="component" value="Unassembled WGS sequence"/>
</dbReference>
<dbReference type="PANTHER" id="PTHR20856">
    <property type="entry name" value="DNA-DIRECTED RNA POLYMERASE I SUBUNIT 2"/>
    <property type="match status" value="1"/>
</dbReference>
<keyword evidence="5" id="KW-0548">Nucleotidyltransferase</keyword>
<dbReference type="SUPFAM" id="SSF64484">
    <property type="entry name" value="beta and beta-prime subunits of DNA dependent RNA-polymerase"/>
    <property type="match status" value="1"/>
</dbReference>
<evidence type="ECO:0000256" key="5">
    <source>
        <dbReference type="ARBA" id="ARBA00022695"/>
    </source>
</evidence>
<keyword evidence="4" id="KW-0808">Transferase</keyword>
<accession>A0A438IJR3</accession>
<evidence type="ECO:0000256" key="4">
    <source>
        <dbReference type="ARBA" id="ARBA00022679"/>
    </source>
</evidence>
<sequence>MLCLSWNLNFRRNLLDSEIEDLEGLMRSLDDLYLSPSDFPLKFVWNSQVPFKVKSFVCMGNQQIVFSSLFLDDWVVAQRGIVLWQAASIALIRVVWWERNARIFENKARNSEFIWDSIVFLASLWAFCSKAFKGTPLNVIQLDWIVKGSPCGSLSLVGSLRWKGDGVTVNEFKGGMGSGCWDLMAEEGGWNPRFSKPFNDWEVEVVESALETRSAVSILKNIIWSPCVPTKLCRMDSLLYLLVYPQRPLLTTRTIELVGYDKLGAGQNATVAVMSYSGYDIEDAIVMNKSSLDRGFGRCIVMKKFSAVNQRYENNASDRIVRPLKVGHDAERMQILDDDGLAAPGEIIKPNDIYINKESPIITKGPLISPVGLPDSAYKPSRQTFKGPEGEASVVDRVALCSDKNSNLCIKFLIRHTRRPEVGDKFSSRHGQKGVCGTIIQQEDFPFSERGICPDLIMNPHGFPR</sequence>